<feature type="binding site" evidence="13">
    <location>
        <position position="254"/>
    </location>
    <ligand>
        <name>Zn(2+)</name>
        <dbReference type="ChEBI" id="CHEBI:29105"/>
        <label>2</label>
    </ligand>
</feature>
<dbReference type="OMA" id="CPEEAGF"/>
<evidence type="ECO:0000256" key="5">
    <source>
        <dbReference type="ARBA" id="ARBA00022679"/>
    </source>
</evidence>
<protein>
    <recommendedName>
        <fullName evidence="12">Histone-lysine N-methyltransferase</fullName>
        <ecNumber evidence="12">2.1.1.355</ecNumber>
    </recommendedName>
</protein>
<dbReference type="PIRSF" id="PIRSF009343">
    <property type="entry name" value="SUV39_SET"/>
    <property type="match status" value="1"/>
</dbReference>
<evidence type="ECO:0000256" key="14">
    <source>
        <dbReference type="SAM" id="MobiDB-lite"/>
    </source>
</evidence>
<dbReference type="EC" id="2.1.1.355" evidence="12"/>
<dbReference type="Pfam" id="PF05033">
    <property type="entry name" value="Pre-SET"/>
    <property type="match status" value="1"/>
</dbReference>
<feature type="binding site" evidence="13">
    <location>
        <position position="445"/>
    </location>
    <ligand>
        <name>Zn(2+)</name>
        <dbReference type="ChEBI" id="CHEBI:29105"/>
        <label>4</label>
    </ligand>
</feature>
<proteinExistence type="inferred from homology"/>
<dbReference type="CDD" id="cd00024">
    <property type="entry name" value="CD_CSD"/>
    <property type="match status" value="1"/>
</dbReference>
<dbReference type="InterPro" id="IPR050973">
    <property type="entry name" value="H3K9_Histone-Lys_N-MTase"/>
</dbReference>
<feature type="binding site" evidence="13">
    <location>
        <position position="280"/>
    </location>
    <ligand>
        <name>Zn(2+)</name>
        <dbReference type="ChEBI" id="CHEBI:29105"/>
        <label>3</label>
    </ligand>
</feature>
<evidence type="ECO:0000256" key="10">
    <source>
        <dbReference type="ARBA" id="ARBA00023242"/>
    </source>
</evidence>
<feature type="region of interest" description="Disordered" evidence="14">
    <location>
        <begin position="1"/>
        <end position="33"/>
    </location>
</feature>
<dbReference type="SUPFAM" id="SSF82199">
    <property type="entry name" value="SET domain"/>
    <property type="match status" value="1"/>
</dbReference>
<dbReference type="RefSeq" id="XP_014239828.1">
    <property type="nucleotide sequence ID" value="XM_014384342.2"/>
</dbReference>
<dbReference type="InterPro" id="IPR007728">
    <property type="entry name" value="Pre-SET_dom"/>
</dbReference>
<dbReference type="Pfam" id="PF00856">
    <property type="entry name" value="SET"/>
    <property type="match status" value="1"/>
</dbReference>
<dbReference type="Pfam" id="PF00385">
    <property type="entry name" value="Chromo"/>
    <property type="match status" value="1"/>
</dbReference>
<dbReference type="OrthoDB" id="1045173at2759"/>
<feature type="binding site" evidence="13">
    <location>
        <position position="246"/>
    </location>
    <ligand>
        <name>Zn(2+)</name>
        <dbReference type="ChEBI" id="CHEBI:29105"/>
        <label>1</label>
    </ligand>
</feature>
<dbReference type="InterPro" id="IPR001214">
    <property type="entry name" value="SET_dom"/>
</dbReference>
<dbReference type="PROSITE" id="PS00598">
    <property type="entry name" value="CHROMO_1"/>
    <property type="match status" value="1"/>
</dbReference>
<dbReference type="PANTHER" id="PTHR46223:SF4">
    <property type="entry name" value="HISTONE-LYSINE N-METHYLTRANSFERASE-RELATED"/>
    <property type="match status" value="1"/>
</dbReference>
<feature type="binding site" evidence="13">
    <location>
        <position position="280"/>
    </location>
    <ligand>
        <name>Zn(2+)</name>
        <dbReference type="ChEBI" id="CHEBI:29105"/>
        <label>2</label>
    </ligand>
</feature>
<dbReference type="SMART" id="SM00298">
    <property type="entry name" value="CHROMO"/>
    <property type="match status" value="1"/>
</dbReference>
<feature type="compositionally biased region" description="Basic residues" evidence="14">
    <location>
        <begin position="24"/>
        <end position="33"/>
    </location>
</feature>
<feature type="binding site" evidence="13">
    <location>
        <position position="284"/>
    </location>
    <ligand>
        <name>Zn(2+)</name>
        <dbReference type="ChEBI" id="CHEBI:29105"/>
        <label>2</label>
    </ligand>
</feature>
<keyword evidence="4 12" id="KW-0489">Methyltransferase</keyword>
<evidence type="ECO:0000256" key="12">
    <source>
        <dbReference type="PIRNR" id="PIRNR009343"/>
    </source>
</evidence>
<keyword evidence="9 12" id="KW-0156">Chromatin regulator</keyword>
<feature type="compositionally biased region" description="Basic and acidic residues" evidence="14">
    <location>
        <begin position="14"/>
        <end position="23"/>
    </location>
</feature>
<feature type="binding site" evidence="13">
    <location>
        <position position="450"/>
    </location>
    <ligand>
        <name>Zn(2+)</name>
        <dbReference type="ChEBI" id="CHEBI:29105"/>
        <label>4</label>
    </ligand>
</feature>
<dbReference type="InterPro" id="IPR023779">
    <property type="entry name" value="Chromodomain_CS"/>
</dbReference>
<dbReference type="CDD" id="cd10542">
    <property type="entry name" value="SET_SUV39H"/>
    <property type="match status" value="1"/>
</dbReference>
<evidence type="ECO:0000256" key="6">
    <source>
        <dbReference type="ARBA" id="ARBA00022691"/>
    </source>
</evidence>
<dbReference type="PROSITE" id="PS50867">
    <property type="entry name" value="PRE_SET"/>
    <property type="match status" value="1"/>
</dbReference>
<feature type="binding site" evidence="13">
    <location>
        <position position="443"/>
    </location>
    <ligand>
        <name>Zn(2+)</name>
        <dbReference type="ChEBI" id="CHEBI:29105"/>
        <label>4</label>
    </ligand>
</feature>
<keyword evidence="8 12" id="KW-0862">Zinc</keyword>
<feature type="binding site" evidence="13">
    <location>
        <position position="249"/>
    </location>
    <ligand>
        <name>Zn(2+)</name>
        <dbReference type="ChEBI" id="CHEBI:29105"/>
        <label>1</label>
    </ligand>
</feature>
<dbReference type="GO" id="GO:0000775">
    <property type="term" value="C:chromosome, centromeric region"/>
    <property type="evidence" value="ECO:0007669"/>
    <property type="project" value="UniProtKB-SubCell"/>
</dbReference>
<feature type="domain" description="SET" evidence="16">
    <location>
        <begin position="301"/>
        <end position="427"/>
    </location>
</feature>
<evidence type="ECO:0000259" key="15">
    <source>
        <dbReference type="PROSITE" id="PS50013"/>
    </source>
</evidence>
<feature type="domain" description="Pre-SET" evidence="17">
    <location>
        <begin position="242"/>
        <end position="298"/>
    </location>
</feature>
<keyword evidence="10 12" id="KW-0539">Nucleus</keyword>
<accession>A0A8I6R9J9</accession>
<evidence type="ECO:0000256" key="9">
    <source>
        <dbReference type="ARBA" id="ARBA00022853"/>
    </source>
</evidence>
<keyword evidence="11" id="KW-0137">Centromere</keyword>
<dbReference type="EnsemblMetazoa" id="XM_014384342.2">
    <property type="protein sequence ID" value="XP_014239828.1"/>
    <property type="gene ID" value="LOC106661131"/>
</dbReference>
<dbReference type="SMART" id="SM00317">
    <property type="entry name" value="SET"/>
    <property type="match status" value="1"/>
</dbReference>
<evidence type="ECO:0000259" key="16">
    <source>
        <dbReference type="PROSITE" id="PS50280"/>
    </source>
</evidence>
<keyword evidence="5 12" id="KW-0808">Transferase</keyword>
<comment type="catalytic activity">
    <reaction evidence="12">
        <text>L-lysyl(9)-[histone H3] + 3 S-adenosyl-L-methionine = N(6),N(6),N(6)-trimethyl-L-lysyl(9)-[histone H3] + 3 S-adenosyl-L-homocysteine + 3 H(+)</text>
        <dbReference type="Rhea" id="RHEA:60276"/>
        <dbReference type="Rhea" id="RHEA-COMP:15538"/>
        <dbReference type="Rhea" id="RHEA-COMP:15546"/>
        <dbReference type="ChEBI" id="CHEBI:15378"/>
        <dbReference type="ChEBI" id="CHEBI:29969"/>
        <dbReference type="ChEBI" id="CHEBI:57856"/>
        <dbReference type="ChEBI" id="CHEBI:59789"/>
        <dbReference type="ChEBI" id="CHEBI:61961"/>
        <dbReference type="EC" id="2.1.1.355"/>
    </reaction>
</comment>
<keyword evidence="6 12" id="KW-0949">S-adenosyl-L-methionine</keyword>
<feature type="binding site" evidence="13">
    <location>
        <position position="387"/>
    </location>
    <ligand>
        <name>Zn(2+)</name>
        <dbReference type="ChEBI" id="CHEBI:29105"/>
        <label>4</label>
    </ligand>
</feature>
<reference evidence="18" key="1">
    <citation type="submission" date="2022-01" db="UniProtKB">
        <authorList>
            <consortium name="EnsemblMetazoa"/>
        </authorList>
    </citation>
    <scope>IDENTIFICATION</scope>
</reference>
<dbReference type="CTD" id="41483"/>
<keyword evidence="19" id="KW-1185">Reference proteome</keyword>
<dbReference type="InterPro" id="IPR000953">
    <property type="entry name" value="Chromo/chromo_shadow_dom"/>
</dbReference>
<feature type="binding site" evidence="13">
    <location>
        <position position="286"/>
    </location>
    <ligand>
        <name>Zn(2+)</name>
        <dbReference type="ChEBI" id="CHEBI:29105"/>
        <label>3</label>
    </ligand>
</feature>
<evidence type="ECO:0000256" key="11">
    <source>
        <dbReference type="ARBA" id="ARBA00023328"/>
    </source>
</evidence>
<dbReference type="GO" id="GO:0140949">
    <property type="term" value="F:histone H3K9 trimethyltransferase activity"/>
    <property type="evidence" value="ECO:0007669"/>
    <property type="project" value="UniProtKB-EC"/>
</dbReference>
<evidence type="ECO:0000256" key="13">
    <source>
        <dbReference type="PIRSR" id="PIRSR009343-2"/>
    </source>
</evidence>
<evidence type="ECO:0000256" key="4">
    <source>
        <dbReference type="ARBA" id="ARBA00022603"/>
    </source>
</evidence>
<dbReference type="Gene3D" id="2.170.270.10">
    <property type="entry name" value="SET domain"/>
    <property type="match status" value="1"/>
</dbReference>
<dbReference type="InterPro" id="IPR023780">
    <property type="entry name" value="Chromo_domain"/>
</dbReference>
<feature type="binding site" evidence="13">
    <location>
        <position position="253"/>
    </location>
    <ligand>
        <name>Zn(2+)</name>
        <dbReference type="ChEBI" id="CHEBI:29105"/>
        <label>1</label>
    </ligand>
</feature>
<dbReference type="Gene3D" id="2.40.50.40">
    <property type="match status" value="1"/>
</dbReference>
<organism evidence="18 19">
    <name type="scientific">Cimex lectularius</name>
    <name type="common">Bed bug</name>
    <name type="synonym">Acanthia lectularia</name>
    <dbReference type="NCBI Taxonomy" id="79782"/>
    <lineage>
        <taxon>Eukaryota</taxon>
        <taxon>Metazoa</taxon>
        <taxon>Ecdysozoa</taxon>
        <taxon>Arthropoda</taxon>
        <taxon>Hexapoda</taxon>
        <taxon>Insecta</taxon>
        <taxon>Pterygota</taxon>
        <taxon>Neoptera</taxon>
        <taxon>Paraneoptera</taxon>
        <taxon>Hemiptera</taxon>
        <taxon>Heteroptera</taxon>
        <taxon>Panheteroptera</taxon>
        <taxon>Cimicomorpha</taxon>
        <taxon>Cimicidae</taxon>
        <taxon>Cimex</taxon>
    </lineage>
</organism>
<dbReference type="SUPFAM" id="SSF54160">
    <property type="entry name" value="Chromo domain-like"/>
    <property type="match status" value="1"/>
</dbReference>
<evidence type="ECO:0000313" key="19">
    <source>
        <dbReference type="Proteomes" id="UP000494040"/>
    </source>
</evidence>
<comment type="similarity">
    <text evidence="12">Belongs to the class V-like SAM-binding methyltransferase superfamily. Histone-lysine methyltransferase family. Suvar3-9 subfamily.</text>
</comment>
<feature type="binding site" evidence="13">
    <location>
        <position position="249"/>
    </location>
    <ligand>
        <name>Zn(2+)</name>
        <dbReference type="ChEBI" id="CHEBI:29105"/>
        <label>3</label>
    </ligand>
</feature>
<dbReference type="InterPro" id="IPR046341">
    <property type="entry name" value="SET_dom_sf"/>
</dbReference>
<dbReference type="PROSITE" id="PS50280">
    <property type="entry name" value="SET"/>
    <property type="match status" value="1"/>
</dbReference>
<evidence type="ECO:0000313" key="18">
    <source>
        <dbReference type="EnsemblMetazoa" id="XP_014239828.1"/>
    </source>
</evidence>
<dbReference type="InterPro" id="IPR011381">
    <property type="entry name" value="H3-K9_MeTrfase_SUV39H1/2-like"/>
</dbReference>
<dbReference type="AlphaFoldDB" id="A0A8I6R9J9"/>
<dbReference type="GO" id="GO:0005634">
    <property type="term" value="C:nucleus"/>
    <property type="evidence" value="ECO:0007669"/>
    <property type="project" value="UniProtKB-SubCell"/>
</dbReference>
<dbReference type="SMART" id="SM00468">
    <property type="entry name" value="PreSET"/>
    <property type="match status" value="1"/>
</dbReference>
<feature type="binding site" evidence="13">
    <location>
        <position position="290"/>
    </location>
    <ligand>
        <name>Zn(2+)</name>
        <dbReference type="ChEBI" id="CHEBI:29105"/>
        <label>3</label>
    </ligand>
</feature>
<dbReference type="GO" id="GO:0032259">
    <property type="term" value="P:methylation"/>
    <property type="evidence" value="ECO:0007669"/>
    <property type="project" value="UniProtKB-KW"/>
</dbReference>
<dbReference type="InterPro" id="IPR016197">
    <property type="entry name" value="Chromo-like_dom_sf"/>
</dbReference>
<name>A0A8I6R9J9_CIMLE</name>
<feature type="binding site" evidence="13">
    <location>
        <position position="244"/>
    </location>
    <ligand>
        <name>Zn(2+)</name>
        <dbReference type="ChEBI" id="CHEBI:29105"/>
        <label>2</label>
    </ligand>
</feature>
<keyword evidence="3" id="KW-0158">Chromosome</keyword>
<sequence>MNGHMKRVNGIREGTTDNKENGKLKRRYKKRKSSKNDQSDIYEVECIISHSENNGQIDSYLVKWAGWDSCYNTWEPSENVKGCYEVLAKYFQKLIFPDLKTYPPTKSRAMALKTFLSSHTQEELNNLARIYLTPTGHKLPDINVEELDDNIEILAQIPPQARDDSFVNTIKKQLLMLKLKDERTKQLEMLQQWESDINITSKDPAPIRVINCIDLEGPPPNFTYINKYIAGYGIVIPNDPPVGCDCNQCGKNCCCIKEVNAAYTKDGLIKVQKGTPIYECNKRCTCPPSCKNRVVQRGRTIPVVIFKTSNGCGWGVKTQKNIKKGEFVVEYVGEVITSEEADRRGKIYDKIGLTYLFDLDFNDKKNFPYTVDAALFGNISHFINHSCNPNLAVYAIWVDCLDPNLPRLGLFAIRDIAENEELTFDYLCLPNGKENLGTGFTHCKCGEHNCRKFLF</sequence>
<dbReference type="PROSITE" id="PS50013">
    <property type="entry name" value="CHROMO_2"/>
    <property type="match status" value="1"/>
</dbReference>
<dbReference type="KEGG" id="clec:106661131"/>
<feature type="domain" description="Chromo" evidence="15">
    <location>
        <begin position="42"/>
        <end position="93"/>
    </location>
</feature>
<evidence type="ECO:0000256" key="2">
    <source>
        <dbReference type="ARBA" id="ARBA00004584"/>
    </source>
</evidence>
<evidence type="ECO:0000256" key="8">
    <source>
        <dbReference type="ARBA" id="ARBA00022833"/>
    </source>
</evidence>
<dbReference type="Proteomes" id="UP000494040">
    <property type="component" value="Unassembled WGS sequence"/>
</dbReference>
<dbReference type="GO" id="GO:0008270">
    <property type="term" value="F:zinc ion binding"/>
    <property type="evidence" value="ECO:0007669"/>
    <property type="project" value="UniProtKB-UniRule"/>
</dbReference>
<evidence type="ECO:0000256" key="3">
    <source>
        <dbReference type="ARBA" id="ARBA00022454"/>
    </source>
</evidence>
<feature type="binding site" evidence="13">
    <location>
        <position position="244"/>
    </location>
    <ligand>
        <name>Zn(2+)</name>
        <dbReference type="ChEBI" id="CHEBI:29105"/>
        <label>1</label>
    </ligand>
</feature>
<dbReference type="PANTHER" id="PTHR46223">
    <property type="entry name" value="HISTONE-LYSINE N-METHYLTRANSFERASE SUV39H"/>
    <property type="match status" value="1"/>
</dbReference>
<evidence type="ECO:0000256" key="1">
    <source>
        <dbReference type="ARBA" id="ARBA00004123"/>
    </source>
</evidence>
<comment type="subcellular location">
    <subcellularLocation>
        <location evidence="2">Chromosome</location>
        <location evidence="2">Centromere</location>
    </subcellularLocation>
    <subcellularLocation>
        <location evidence="1 12">Nucleus</location>
    </subcellularLocation>
</comment>
<evidence type="ECO:0000259" key="17">
    <source>
        <dbReference type="PROSITE" id="PS50867"/>
    </source>
</evidence>
<evidence type="ECO:0000256" key="7">
    <source>
        <dbReference type="ARBA" id="ARBA00022723"/>
    </source>
</evidence>
<dbReference type="GeneID" id="106661131"/>
<keyword evidence="7 12" id="KW-0479">Metal-binding</keyword>